<dbReference type="InterPro" id="IPR011991">
    <property type="entry name" value="ArsR-like_HTH"/>
</dbReference>
<dbReference type="EMBL" id="BMJC01000006">
    <property type="protein sequence ID" value="GGB20402.1"/>
    <property type="molecule type" value="Genomic_DNA"/>
</dbReference>
<dbReference type="InterPro" id="IPR036390">
    <property type="entry name" value="WH_DNA-bd_sf"/>
</dbReference>
<evidence type="ECO:0000313" key="2">
    <source>
        <dbReference type="EMBL" id="GGB20402.1"/>
    </source>
</evidence>
<dbReference type="InterPro" id="IPR001845">
    <property type="entry name" value="HTH_ArsR_DNA-bd_dom"/>
</dbReference>
<gene>
    <name evidence="2" type="ORF">GCM10011511_50160</name>
</gene>
<dbReference type="Pfam" id="PF01022">
    <property type="entry name" value="HTH_5"/>
    <property type="match status" value="1"/>
</dbReference>
<dbReference type="PANTHER" id="PTHR38600">
    <property type="entry name" value="TRANSCRIPTIONAL REGULATORY PROTEIN"/>
    <property type="match status" value="1"/>
</dbReference>
<name>A0A8J2XW00_9BACT</name>
<organism evidence="2 3">
    <name type="scientific">Puia dinghuensis</name>
    <dbReference type="NCBI Taxonomy" id="1792502"/>
    <lineage>
        <taxon>Bacteria</taxon>
        <taxon>Pseudomonadati</taxon>
        <taxon>Bacteroidota</taxon>
        <taxon>Chitinophagia</taxon>
        <taxon>Chitinophagales</taxon>
        <taxon>Chitinophagaceae</taxon>
        <taxon>Puia</taxon>
    </lineage>
</organism>
<dbReference type="AlphaFoldDB" id="A0A8J2XW00"/>
<reference evidence="2" key="2">
    <citation type="submission" date="2020-09" db="EMBL/GenBank/DDBJ databases">
        <authorList>
            <person name="Sun Q."/>
            <person name="Zhou Y."/>
        </authorList>
    </citation>
    <scope>NUCLEOTIDE SEQUENCE</scope>
    <source>
        <strain evidence="2">CGMCC 1.15448</strain>
    </source>
</reference>
<dbReference type="SUPFAM" id="SSF46785">
    <property type="entry name" value="Winged helix' DNA-binding domain"/>
    <property type="match status" value="1"/>
</dbReference>
<comment type="caution">
    <text evidence="2">The sequence shown here is derived from an EMBL/GenBank/DDBJ whole genome shotgun (WGS) entry which is preliminary data.</text>
</comment>
<feature type="domain" description="HTH arsR-type" evidence="1">
    <location>
        <begin position="6"/>
        <end position="31"/>
    </location>
</feature>
<dbReference type="PANTHER" id="PTHR38600:SF2">
    <property type="entry name" value="SLL0088 PROTEIN"/>
    <property type="match status" value="1"/>
</dbReference>
<sequence>MNLGAIAEHFDISRPAISQQIKILNECGIIEIKREGRETFCAIRPKELKKIADWIAQYQGLWEERIDSFEEYVNQLHIKKTKKNGKSK</sequence>
<evidence type="ECO:0000313" key="3">
    <source>
        <dbReference type="Proteomes" id="UP000607559"/>
    </source>
</evidence>
<evidence type="ECO:0000259" key="1">
    <source>
        <dbReference type="Pfam" id="PF01022"/>
    </source>
</evidence>
<keyword evidence="3" id="KW-1185">Reference proteome</keyword>
<dbReference type="InterPro" id="IPR036388">
    <property type="entry name" value="WH-like_DNA-bd_sf"/>
</dbReference>
<proteinExistence type="predicted"/>
<dbReference type="CDD" id="cd00090">
    <property type="entry name" value="HTH_ARSR"/>
    <property type="match status" value="1"/>
</dbReference>
<dbReference type="Gene3D" id="1.10.10.10">
    <property type="entry name" value="Winged helix-like DNA-binding domain superfamily/Winged helix DNA-binding domain"/>
    <property type="match status" value="1"/>
</dbReference>
<reference evidence="2" key="1">
    <citation type="journal article" date="2014" name="Int. J. Syst. Evol. Microbiol.">
        <title>Complete genome sequence of Corynebacterium casei LMG S-19264T (=DSM 44701T), isolated from a smear-ripened cheese.</title>
        <authorList>
            <consortium name="US DOE Joint Genome Institute (JGI-PGF)"/>
            <person name="Walter F."/>
            <person name="Albersmeier A."/>
            <person name="Kalinowski J."/>
            <person name="Ruckert C."/>
        </authorList>
    </citation>
    <scope>NUCLEOTIDE SEQUENCE</scope>
    <source>
        <strain evidence="2">CGMCC 1.15448</strain>
    </source>
</reference>
<accession>A0A8J2XW00</accession>
<protein>
    <recommendedName>
        <fullName evidence="1">HTH arsR-type domain-containing protein</fullName>
    </recommendedName>
</protein>
<dbReference type="Proteomes" id="UP000607559">
    <property type="component" value="Unassembled WGS sequence"/>
</dbReference>
<dbReference type="GO" id="GO:0003700">
    <property type="term" value="F:DNA-binding transcription factor activity"/>
    <property type="evidence" value="ECO:0007669"/>
    <property type="project" value="InterPro"/>
</dbReference>